<protein>
    <recommendedName>
        <fullName evidence="8">Disease resistance N-terminal domain-containing protein</fullName>
    </recommendedName>
</protein>
<feature type="coiled-coil region" evidence="7">
    <location>
        <begin position="71"/>
        <end position="98"/>
    </location>
</feature>
<comment type="similarity">
    <text evidence="1">Belongs to the disease resistance NB-LRR family.</text>
</comment>
<dbReference type="InterPro" id="IPR041118">
    <property type="entry name" value="Rx_N"/>
</dbReference>
<dbReference type="InterPro" id="IPR038005">
    <property type="entry name" value="RX-like_CC"/>
</dbReference>
<dbReference type="Gene3D" id="3.40.50.300">
    <property type="entry name" value="P-loop containing nucleotide triphosphate hydrolases"/>
    <property type="match status" value="1"/>
</dbReference>
<evidence type="ECO:0000256" key="7">
    <source>
        <dbReference type="SAM" id="Coils"/>
    </source>
</evidence>
<keyword evidence="3" id="KW-0677">Repeat</keyword>
<gene>
    <name evidence="9" type="ORF">Salat_1724800</name>
</gene>
<dbReference type="PANTHER" id="PTHR19338:SF66">
    <property type="entry name" value="NB-ARC DOMAIN-CONTAINING PROTEIN"/>
    <property type="match status" value="1"/>
</dbReference>
<dbReference type="CDD" id="cd14798">
    <property type="entry name" value="RX-CC_like"/>
    <property type="match status" value="1"/>
</dbReference>
<keyword evidence="5" id="KW-0611">Plant defense</keyword>
<evidence type="ECO:0000256" key="3">
    <source>
        <dbReference type="ARBA" id="ARBA00022737"/>
    </source>
</evidence>
<keyword evidence="7" id="KW-0175">Coiled coil</keyword>
<keyword evidence="10" id="KW-1185">Reference proteome</keyword>
<dbReference type="GO" id="GO:0006952">
    <property type="term" value="P:defense response"/>
    <property type="evidence" value="ECO:0007669"/>
    <property type="project" value="UniProtKB-KW"/>
</dbReference>
<evidence type="ECO:0000256" key="2">
    <source>
        <dbReference type="ARBA" id="ARBA00022614"/>
    </source>
</evidence>
<organism evidence="9 10">
    <name type="scientific">Sesamum alatum</name>
    <dbReference type="NCBI Taxonomy" id="300844"/>
    <lineage>
        <taxon>Eukaryota</taxon>
        <taxon>Viridiplantae</taxon>
        <taxon>Streptophyta</taxon>
        <taxon>Embryophyta</taxon>
        <taxon>Tracheophyta</taxon>
        <taxon>Spermatophyta</taxon>
        <taxon>Magnoliopsida</taxon>
        <taxon>eudicotyledons</taxon>
        <taxon>Gunneridae</taxon>
        <taxon>Pentapetalae</taxon>
        <taxon>asterids</taxon>
        <taxon>lamiids</taxon>
        <taxon>Lamiales</taxon>
        <taxon>Pedaliaceae</taxon>
        <taxon>Sesamum</taxon>
    </lineage>
</organism>
<keyword evidence="2" id="KW-0433">Leucine-rich repeat</keyword>
<dbReference type="Proteomes" id="UP001293254">
    <property type="component" value="Unassembled WGS sequence"/>
</dbReference>
<dbReference type="GO" id="GO:0005524">
    <property type="term" value="F:ATP binding"/>
    <property type="evidence" value="ECO:0007669"/>
    <property type="project" value="UniProtKB-KW"/>
</dbReference>
<sequence length="182" mass="20975">MHAFLKDADRRQDKYNSEAVRNWVAELRDLSIQTENALESYAIEVTSKREAKNFKNTLKRFTCILSECLSVHQTEKEIKIIKSRMSDLTKQLESMSIEENSSISVNDTDWSRKTYGNEVEQHFVGMKEDIEKLVSLLTSDDISNRVISICGDGWLGKDHLANRIYKGEAVQWCFKKSCLDSV</sequence>
<evidence type="ECO:0000256" key="4">
    <source>
        <dbReference type="ARBA" id="ARBA00022741"/>
    </source>
</evidence>
<dbReference type="EMBL" id="JACGWO010000006">
    <property type="protein sequence ID" value="KAK4425309.1"/>
    <property type="molecule type" value="Genomic_DNA"/>
</dbReference>
<dbReference type="InterPro" id="IPR027417">
    <property type="entry name" value="P-loop_NTPase"/>
</dbReference>
<evidence type="ECO:0000313" key="9">
    <source>
        <dbReference type="EMBL" id="KAK4425309.1"/>
    </source>
</evidence>
<proteinExistence type="inferred from homology"/>
<keyword evidence="6" id="KW-0067">ATP-binding</keyword>
<dbReference type="AlphaFoldDB" id="A0AAE1Y8F8"/>
<accession>A0AAE1Y8F8</accession>
<evidence type="ECO:0000256" key="1">
    <source>
        <dbReference type="ARBA" id="ARBA00008894"/>
    </source>
</evidence>
<evidence type="ECO:0000256" key="5">
    <source>
        <dbReference type="ARBA" id="ARBA00022821"/>
    </source>
</evidence>
<keyword evidence="4" id="KW-0547">Nucleotide-binding</keyword>
<name>A0AAE1Y8F8_9LAMI</name>
<reference evidence="9" key="1">
    <citation type="submission" date="2020-06" db="EMBL/GenBank/DDBJ databases">
        <authorList>
            <person name="Li T."/>
            <person name="Hu X."/>
            <person name="Zhang T."/>
            <person name="Song X."/>
            <person name="Zhang H."/>
            <person name="Dai N."/>
            <person name="Sheng W."/>
            <person name="Hou X."/>
            <person name="Wei L."/>
        </authorList>
    </citation>
    <scope>NUCLEOTIDE SEQUENCE</scope>
    <source>
        <strain evidence="9">3651</strain>
        <tissue evidence="9">Leaf</tissue>
    </source>
</reference>
<evidence type="ECO:0000259" key="8">
    <source>
        <dbReference type="Pfam" id="PF18052"/>
    </source>
</evidence>
<reference evidence="9" key="2">
    <citation type="journal article" date="2024" name="Plant">
        <title>Genomic evolution and insights into agronomic trait innovations of Sesamum species.</title>
        <authorList>
            <person name="Miao H."/>
            <person name="Wang L."/>
            <person name="Qu L."/>
            <person name="Liu H."/>
            <person name="Sun Y."/>
            <person name="Le M."/>
            <person name="Wang Q."/>
            <person name="Wei S."/>
            <person name="Zheng Y."/>
            <person name="Lin W."/>
            <person name="Duan Y."/>
            <person name="Cao H."/>
            <person name="Xiong S."/>
            <person name="Wang X."/>
            <person name="Wei L."/>
            <person name="Li C."/>
            <person name="Ma Q."/>
            <person name="Ju M."/>
            <person name="Zhao R."/>
            <person name="Li G."/>
            <person name="Mu C."/>
            <person name="Tian Q."/>
            <person name="Mei H."/>
            <person name="Zhang T."/>
            <person name="Gao T."/>
            <person name="Zhang H."/>
        </authorList>
    </citation>
    <scope>NUCLEOTIDE SEQUENCE</scope>
    <source>
        <strain evidence="9">3651</strain>
    </source>
</reference>
<dbReference type="Gene3D" id="1.20.5.4130">
    <property type="match status" value="1"/>
</dbReference>
<evidence type="ECO:0000256" key="6">
    <source>
        <dbReference type="ARBA" id="ARBA00022840"/>
    </source>
</evidence>
<dbReference type="Pfam" id="PF18052">
    <property type="entry name" value="Rx_N"/>
    <property type="match status" value="1"/>
</dbReference>
<evidence type="ECO:0000313" key="10">
    <source>
        <dbReference type="Proteomes" id="UP001293254"/>
    </source>
</evidence>
<comment type="caution">
    <text evidence="9">The sequence shown here is derived from an EMBL/GenBank/DDBJ whole genome shotgun (WGS) entry which is preliminary data.</text>
</comment>
<dbReference type="PANTHER" id="PTHR19338">
    <property type="entry name" value="TRANSLOCASE OF INNER MITOCHONDRIAL MEMBRANE 13 HOMOLOG"/>
    <property type="match status" value="1"/>
</dbReference>
<feature type="domain" description="Disease resistance N-terminal" evidence="8">
    <location>
        <begin position="1"/>
        <end position="55"/>
    </location>
</feature>